<keyword evidence="2" id="KW-1185">Reference proteome</keyword>
<evidence type="ECO:0000313" key="2">
    <source>
        <dbReference type="Proteomes" id="UP000789920"/>
    </source>
</evidence>
<evidence type="ECO:0000313" key="1">
    <source>
        <dbReference type="EMBL" id="CAG8463846.1"/>
    </source>
</evidence>
<reference evidence="1" key="1">
    <citation type="submission" date="2021-06" db="EMBL/GenBank/DDBJ databases">
        <authorList>
            <person name="Kallberg Y."/>
            <person name="Tangrot J."/>
            <person name="Rosling A."/>
        </authorList>
    </citation>
    <scope>NUCLEOTIDE SEQUENCE</scope>
    <source>
        <strain evidence="1">MA461A</strain>
    </source>
</reference>
<sequence length="155" mass="17643">HLKTLAYNIHDGIESAVQLYNFHNTILKSIELNINDLHVNFQNLNSENSQSDQFLDSIACACDKSLISRDAYHQLAAIMPEIAYEYKIEKCQQEITRIMNQMIPIHIIQVNSVTSNGAYRSLRNILFVIIYKLTDEKSAVLQVGDVIYIKLNGDG</sequence>
<comment type="caution">
    <text evidence="1">The sequence shown here is derived from an EMBL/GenBank/DDBJ whole genome shotgun (WGS) entry which is preliminary data.</text>
</comment>
<gene>
    <name evidence="1" type="ORF">RPERSI_LOCUS272</name>
</gene>
<feature type="non-terminal residue" evidence="1">
    <location>
        <position position="1"/>
    </location>
</feature>
<accession>A0ACA9KBJ7</accession>
<protein>
    <submittedName>
        <fullName evidence="1">32713_t:CDS:1</fullName>
    </submittedName>
</protein>
<organism evidence="1 2">
    <name type="scientific">Racocetra persica</name>
    <dbReference type="NCBI Taxonomy" id="160502"/>
    <lineage>
        <taxon>Eukaryota</taxon>
        <taxon>Fungi</taxon>
        <taxon>Fungi incertae sedis</taxon>
        <taxon>Mucoromycota</taxon>
        <taxon>Glomeromycotina</taxon>
        <taxon>Glomeromycetes</taxon>
        <taxon>Diversisporales</taxon>
        <taxon>Gigasporaceae</taxon>
        <taxon>Racocetra</taxon>
    </lineage>
</organism>
<proteinExistence type="predicted"/>
<dbReference type="EMBL" id="CAJVQC010000197">
    <property type="protein sequence ID" value="CAG8463846.1"/>
    <property type="molecule type" value="Genomic_DNA"/>
</dbReference>
<name>A0ACA9KBJ7_9GLOM</name>
<dbReference type="Proteomes" id="UP000789920">
    <property type="component" value="Unassembled WGS sequence"/>
</dbReference>